<dbReference type="FunFam" id="3.40.50.720:FF:000084">
    <property type="entry name" value="Short-chain dehydrogenase reductase"/>
    <property type="match status" value="1"/>
</dbReference>
<organism evidence="4 5">
    <name type="scientific">Salmonirosea aquatica</name>
    <dbReference type="NCBI Taxonomy" id="2654236"/>
    <lineage>
        <taxon>Bacteria</taxon>
        <taxon>Pseudomonadati</taxon>
        <taxon>Bacteroidota</taxon>
        <taxon>Cytophagia</taxon>
        <taxon>Cytophagales</taxon>
        <taxon>Spirosomataceae</taxon>
        <taxon>Salmonirosea</taxon>
    </lineage>
</organism>
<reference evidence="4 5" key="1">
    <citation type="submission" date="2019-10" db="EMBL/GenBank/DDBJ databases">
        <title>Draft Genome Sequence of Cytophagaceae sp. SJW1-29.</title>
        <authorList>
            <person name="Choi A."/>
        </authorList>
    </citation>
    <scope>NUCLEOTIDE SEQUENCE [LARGE SCALE GENOMIC DNA]</scope>
    <source>
        <strain evidence="4 5">SJW1-29</strain>
    </source>
</reference>
<dbReference type="EMBL" id="WHLY01000001">
    <property type="protein sequence ID" value="MPR31863.1"/>
    <property type="molecule type" value="Genomic_DNA"/>
</dbReference>
<evidence type="ECO:0000256" key="1">
    <source>
        <dbReference type="ARBA" id="ARBA00006484"/>
    </source>
</evidence>
<evidence type="ECO:0000313" key="4">
    <source>
        <dbReference type="EMBL" id="MPR31863.1"/>
    </source>
</evidence>
<name>A0A7C9BD48_9BACT</name>
<dbReference type="Pfam" id="PF13561">
    <property type="entry name" value="adh_short_C2"/>
    <property type="match status" value="1"/>
</dbReference>
<dbReference type="PANTHER" id="PTHR24321">
    <property type="entry name" value="DEHYDROGENASES, SHORT CHAIN"/>
    <property type="match status" value="1"/>
</dbReference>
<gene>
    <name evidence="4" type="ORF">GBK04_00485</name>
</gene>
<dbReference type="PANTHER" id="PTHR24321:SF8">
    <property type="entry name" value="ESTRADIOL 17-BETA-DEHYDROGENASE 8-RELATED"/>
    <property type="match status" value="1"/>
</dbReference>
<comment type="caution">
    <text evidence="4">The sequence shown here is derived from an EMBL/GenBank/DDBJ whole genome shotgun (WGS) entry which is preliminary data.</text>
</comment>
<dbReference type="RefSeq" id="WP_152755902.1">
    <property type="nucleotide sequence ID" value="NZ_WHLY01000001.1"/>
</dbReference>
<dbReference type="PRINTS" id="PR00080">
    <property type="entry name" value="SDRFAMILY"/>
</dbReference>
<proteinExistence type="inferred from homology"/>
<dbReference type="InterPro" id="IPR002347">
    <property type="entry name" value="SDR_fam"/>
</dbReference>
<evidence type="ECO:0000256" key="3">
    <source>
        <dbReference type="SAM" id="MobiDB-lite"/>
    </source>
</evidence>
<dbReference type="GO" id="GO:0016491">
    <property type="term" value="F:oxidoreductase activity"/>
    <property type="evidence" value="ECO:0007669"/>
    <property type="project" value="UniProtKB-KW"/>
</dbReference>
<dbReference type="InterPro" id="IPR036291">
    <property type="entry name" value="NAD(P)-bd_dom_sf"/>
</dbReference>
<dbReference type="Gene3D" id="3.40.50.720">
    <property type="entry name" value="NAD(P)-binding Rossmann-like Domain"/>
    <property type="match status" value="1"/>
</dbReference>
<dbReference type="PROSITE" id="PS00061">
    <property type="entry name" value="ADH_SHORT"/>
    <property type="match status" value="1"/>
</dbReference>
<dbReference type="InterPro" id="IPR020904">
    <property type="entry name" value="Sc_DH/Rdtase_CS"/>
</dbReference>
<evidence type="ECO:0000256" key="2">
    <source>
        <dbReference type="ARBA" id="ARBA00023002"/>
    </source>
</evidence>
<sequence length="280" mass="29722">MDKYLLNKSAMVTGAASGIGKATALLYGQLGANVMVSDINETQGQQVVDELVEAGASAIFFKADVGVPDQCQKLVQATVNAFGQLDIAFNNAGIGGELNQTADYSVEGWQHIINVNLNSVFYCLKYELEAMLKQAGTGSIVNMASILGQVGTAQSPGYVAAKHGVVGLTQAAAIENAARGIRINAIGPAYINTPLLGVLPEEAREMLTGLHPIGRLGRSEEVAELVVWLSSDKASFVTGSYYPIDGGTWRNENRPYVPLSSFTSYEKPNQSRSQFSPVAS</sequence>
<protein>
    <submittedName>
        <fullName evidence="4">SDR family oxidoreductase</fullName>
    </submittedName>
</protein>
<keyword evidence="5" id="KW-1185">Reference proteome</keyword>
<dbReference type="Proteomes" id="UP000479293">
    <property type="component" value="Unassembled WGS sequence"/>
</dbReference>
<evidence type="ECO:0000313" key="5">
    <source>
        <dbReference type="Proteomes" id="UP000479293"/>
    </source>
</evidence>
<accession>A0A7C9BD48</accession>
<feature type="region of interest" description="Disordered" evidence="3">
    <location>
        <begin position="261"/>
        <end position="280"/>
    </location>
</feature>
<dbReference type="SUPFAM" id="SSF51735">
    <property type="entry name" value="NAD(P)-binding Rossmann-fold domains"/>
    <property type="match status" value="1"/>
</dbReference>
<dbReference type="PRINTS" id="PR00081">
    <property type="entry name" value="GDHRDH"/>
</dbReference>
<dbReference type="AlphaFoldDB" id="A0A7C9BD48"/>
<keyword evidence="2" id="KW-0560">Oxidoreductase</keyword>
<comment type="similarity">
    <text evidence="1">Belongs to the short-chain dehydrogenases/reductases (SDR) family.</text>
</comment>